<feature type="region of interest" description="Disordered" evidence="5">
    <location>
        <begin position="1"/>
        <end position="55"/>
    </location>
</feature>
<dbReference type="Gramene" id="CDF34077">
    <property type="protein sequence ID" value="CDF34077"/>
    <property type="gene ID" value="CHC_T00010160001"/>
</dbReference>
<dbReference type="GO" id="GO:0005681">
    <property type="term" value="C:spliceosomal complex"/>
    <property type="evidence" value="ECO:0007669"/>
    <property type="project" value="InterPro"/>
</dbReference>
<proteinExistence type="predicted"/>
<evidence type="ECO:0000259" key="6">
    <source>
        <dbReference type="PROSITE" id="PS00028"/>
    </source>
</evidence>
<dbReference type="GO" id="GO:0008270">
    <property type="term" value="F:zinc ion binding"/>
    <property type="evidence" value="ECO:0007669"/>
    <property type="project" value="UniProtKB-KW"/>
</dbReference>
<evidence type="ECO:0000256" key="1">
    <source>
        <dbReference type="ARBA" id="ARBA00022723"/>
    </source>
</evidence>
<dbReference type="InterPro" id="IPR022755">
    <property type="entry name" value="Znf_C2H2_jaz"/>
</dbReference>
<dbReference type="InterPro" id="IPR040107">
    <property type="entry name" value="Snu23"/>
</dbReference>
<dbReference type="InterPro" id="IPR013087">
    <property type="entry name" value="Znf_C2H2_type"/>
</dbReference>
<dbReference type="SUPFAM" id="SSF57667">
    <property type="entry name" value="beta-beta-alpha zinc fingers"/>
    <property type="match status" value="1"/>
</dbReference>
<evidence type="ECO:0000256" key="2">
    <source>
        <dbReference type="ARBA" id="ARBA00022771"/>
    </source>
</evidence>
<name>R7Q6B4_CHOCR</name>
<evidence type="ECO:0000256" key="3">
    <source>
        <dbReference type="ARBA" id="ARBA00022833"/>
    </source>
</evidence>
<dbReference type="GeneID" id="17321624"/>
<gene>
    <name evidence="7" type="ORF">CHC_T00010160001</name>
</gene>
<dbReference type="AlphaFoldDB" id="R7Q6B4"/>
<dbReference type="EMBL" id="HG001672">
    <property type="protein sequence ID" value="CDF34077.1"/>
    <property type="molecule type" value="Genomic_DNA"/>
</dbReference>
<keyword evidence="2" id="KW-0863">Zinc-finger</keyword>
<dbReference type="OrthoDB" id="4461at2759"/>
<feature type="region of interest" description="Disordered" evidence="5">
    <location>
        <begin position="138"/>
        <end position="177"/>
    </location>
</feature>
<feature type="domain" description="C2H2-type" evidence="6">
    <location>
        <begin position="90"/>
        <end position="112"/>
    </location>
</feature>
<keyword evidence="4" id="KW-0539">Nucleus</keyword>
<organism evidence="7 8">
    <name type="scientific">Chondrus crispus</name>
    <name type="common">Carrageen Irish moss</name>
    <name type="synonym">Polymorpha crispa</name>
    <dbReference type="NCBI Taxonomy" id="2769"/>
    <lineage>
        <taxon>Eukaryota</taxon>
        <taxon>Rhodophyta</taxon>
        <taxon>Florideophyceae</taxon>
        <taxon>Rhodymeniophycidae</taxon>
        <taxon>Gigartinales</taxon>
        <taxon>Gigartinaceae</taxon>
        <taxon>Chondrus</taxon>
    </lineage>
</organism>
<dbReference type="GO" id="GO:0046540">
    <property type="term" value="C:U4/U6 x U5 tri-snRNP complex"/>
    <property type="evidence" value="ECO:0007669"/>
    <property type="project" value="TreeGrafter"/>
</dbReference>
<reference evidence="8" key="1">
    <citation type="journal article" date="2013" name="Proc. Natl. Acad. Sci. U.S.A.">
        <title>Genome structure and metabolic features in the red seaweed Chondrus crispus shed light on evolution of the Archaeplastida.</title>
        <authorList>
            <person name="Collen J."/>
            <person name="Porcel B."/>
            <person name="Carre W."/>
            <person name="Ball S.G."/>
            <person name="Chaparro C."/>
            <person name="Tonon T."/>
            <person name="Barbeyron T."/>
            <person name="Michel G."/>
            <person name="Noel B."/>
            <person name="Valentin K."/>
            <person name="Elias M."/>
            <person name="Artiguenave F."/>
            <person name="Arun A."/>
            <person name="Aury J.M."/>
            <person name="Barbosa-Neto J.F."/>
            <person name="Bothwell J.H."/>
            <person name="Bouget F.Y."/>
            <person name="Brillet L."/>
            <person name="Cabello-Hurtado F."/>
            <person name="Capella-Gutierrez S."/>
            <person name="Charrier B."/>
            <person name="Cladiere L."/>
            <person name="Cock J.M."/>
            <person name="Coelho S.M."/>
            <person name="Colleoni C."/>
            <person name="Czjzek M."/>
            <person name="Da Silva C."/>
            <person name="Delage L."/>
            <person name="Denoeud F."/>
            <person name="Deschamps P."/>
            <person name="Dittami S.M."/>
            <person name="Gabaldon T."/>
            <person name="Gachon C.M."/>
            <person name="Groisillier A."/>
            <person name="Herve C."/>
            <person name="Jabbari K."/>
            <person name="Katinka M."/>
            <person name="Kloareg B."/>
            <person name="Kowalczyk N."/>
            <person name="Labadie K."/>
            <person name="Leblanc C."/>
            <person name="Lopez P.J."/>
            <person name="McLachlan D.H."/>
            <person name="Meslet-Cladiere L."/>
            <person name="Moustafa A."/>
            <person name="Nehr Z."/>
            <person name="Nyvall Collen P."/>
            <person name="Panaud O."/>
            <person name="Partensky F."/>
            <person name="Poulain J."/>
            <person name="Rensing S.A."/>
            <person name="Rousvoal S."/>
            <person name="Samson G."/>
            <person name="Symeonidi A."/>
            <person name="Weissenbach J."/>
            <person name="Zambounis A."/>
            <person name="Wincker P."/>
            <person name="Boyen C."/>
        </authorList>
    </citation>
    <scope>NUCLEOTIDE SEQUENCE [LARGE SCALE GENOMIC DNA]</scope>
    <source>
        <strain evidence="8">cv. Stackhouse</strain>
    </source>
</reference>
<dbReference type="InterPro" id="IPR036236">
    <property type="entry name" value="Znf_C2H2_sf"/>
</dbReference>
<dbReference type="KEGG" id="ccp:CHC_T00010160001"/>
<dbReference type="RefSeq" id="XP_005713896.1">
    <property type="nucleotide sequence ID" value="XM_005713839.1"/>
</dbReference>
<dbReference type="SMART" id="SM00451">
    <property type="entry name" value="ZnF_U1"/>
    <property type="match status" value="1"/>
</dbReference>
<dbReference type="InterPro" id="IPR003604">
    <property type="entry name" value="Matrin/U1-like-C_Znf_C2H2"/>
</dbReference>
<keyword evidence="8" id="KW-1185">Reference proteome</keyword>
<dbReference type="STRING" id="2769.R7Q6B4"/>
<accession>R7Q6B4</accession>
<dbReference type="Proteomes" id="UP000012073">
    <property type="component" value="Unassembled WGS sequence"/>
</dbReference>
<dbReference type="PANTHER" id="PTHR45986:SF1">
    <property type="entry name" value="ZINC FINGER MATRIN-TYPE PROTEIN 2"/>
    <property type="match status" value="1"/>
</dbReference>
<dbReference type="GO" id="GO:0000398">
    <property type="term" value="P:mRNA splicing, via spliceosome"/>
    <property type="evidence" value="ECO:0007669"/>
    <property type="project" value="InterPro"/>
</dbReference>
<evidence type="ECO:0000256" key="4">
    <source>
        <dbReference type="ARBA" id="ARBA00023242"/>
    </source>
</evidence>
<feature type="compositionally biased region" description="Basic and acidic residues" evidence="5">
    <location>
        <begin position="155"/>
        <end position="177"/>
    </location>
</feature>
<sequence>MASGSGDVSRRSWDVQAYERRAVERKRAESEAEQEKLRARKASRQQPHIDDDPFAPTRAWLRKRDHKIDFEGKVGSSEIVGSIQGGGFNCKTCSVTLKDSNRYLAHVNSKSHQKALGMSMRVKRSTPEEVRLAFQRAVKEKEESKQRKNKPMVTLEDRIAKTKENRKLQRAAERNMN</sequence>
<keyword evidence="3" id="KW-0862">Zinc</keyword>
<dbReference type="Pfam" id="PF12171">
    <property type="entry name" value="zf-C2H2_jaz"/>
    <property type="match status" value="1"/>
</dbReference>
<evidence type="ECO:0000313" key="8">
    <source>
        <dbReference type="Proteomes" id="UP000012073"/>
    </source>
</evidence>
<feature type="compositionally biased region" description="Basic and acidic residues" evidence="5">
    <location>
        <begin position="8"/>
        <end position="37"/>
    </location>
</feature>
<protein>
    <submittedName>
        <fullName evidence="7">Zinc finger, matrin type 2, putative</fullName>
    </submittedName>
</protein>
<dbReference type="PROSITE" id="PS00028">
    <property type="entry name" value="ZINC_FINGER_C2H2_1"/>
    <property type="match status" value="1"/>
</dbReference>
<evidence type="ECO:0000256" key="5">
    <source>
        <dbReference type="SAM" id="MobiDB-lite"/>
    </source>
</evidence>
<dbReference type="GO" id="GO:0003676">
    <property type="term" value="F:nucleic acid binding"/>
    <property type="evidence" value="ECO:0007669"/>
    <property type="project" value="InterPro"/>
</dbReference>
<keyword evidence="1" id="KW-0479">Metal-binding</keyword>
<evidence type="ECO:0000313" key="7">
    <source>
        <dbReference type="EMBL" id="CDF34077.1"/>
    </source>
</evidence>
<dbReference type="OMA" id="NIPIYRR"/>
<dbReference type="PANTHER" id="PTHR45986">
    <property type="entry name" value="ZINC FINGER MATRIN-TYPE PROTEIN 2"/>
    <property type="match status" value="1"/>
</dbReference>